<feature type="compositionally biased region" description="Polar residues" evidence="1">
    <location>
        <begin position="73"/>
        <end position="85"/>
    </location>
</feature>
<feature type="compositionally biased region" description="Acidic residues" evidence="1">
    <location>
        <begin position="165"/>
        <end position="175"/>
    </location>
</feature>
<evidence type="ECO:0000313" key="3">
    <source>
        <dbReference type="Proteomes" id="UP000037035"/>
    </source>
</evidence>
<evidence type="ECO:0000256" key="1">
    <source>
        <dbReference type="SAM" id="MobiDB-lite"/>
    </source>
</evidence>
<dbReference type="AlphaFoldDB" id="A0A0L6UWS1"/>
<keyword evidence="3" id="KW-1185">Reference proteome</keyword>
<feature type="region of interest" description="Disordered" evidence="1">
    <location>
        <begin position="40"/>
        <end position="95"/>
    </location>
</feature>
<reference evidence="2 3" key="1">
    <citation type="submission" date="2015-08" db="EMBL/GenBank/DDBJ databases">
        <title>Next Generation Sequencing and Analysis of the Genome of Puccinia sorghi L Schw, the Causal Agent of Maize Common Rust.</title>
        <authorList>
            <person name="Rochi L."/>
            <person name="Burguener G."/>
            <person name="Darino M."/>
            <person name="Turjanski A."/>
            <person name="Kreff E."/>
            <person name="Dieguez M.J."/>
            <person name="Sacco F."/>
        </authorList>
    </citation>
    <scope>NUCLEOTIDE SEQUENCE [LARGE SCALE GENOMIC DNA]</scope>
    <source>
        <strain evidence="2 3">RO10H11247</strain>
    </source>
</reference>
<evidence type="ECO:0000313" key="2">
    <source>
        <dbReference type="EMBL" id="KNZ52991.1"/>
    </source>
</evidence>
<dbReference type="EMBL" id="LAVV01008366">
    <property type="protein sequence ID" value="KNZ52991.1"/>
    <property type="molecule type" value="Genomic_DNA"/>
</dbReference>
<protein>
    <submittedName>
        <fullName evidence="2">Uncharacterized protein</fullName>
    </submittedName>
</protein>
<organism evidence="2 3">
    <name type="scientific">Puccinia sorghi</name>
    <dbReference type="NCBI Taxonomy" id="27349"/>
    <lineage>
        <taxon>Eukaryota</taxon>
        <taxon>Fungi</taxon>
        <taxon>Dikarya</taxon>
        <taxon>Basidiomycota</taxon>
        <taxon>Pucciniomycotina</taxon>
        <taxon>Pucciniomycetes</taxon>
        <taxon>Pucciniales</taxon>
        <taxon>Pucciniaceae</taxon>
        <taxon>Puccinia</taxon>
    </lineage>
</organism>
<proteinExistence type="predicted"/>
<name>A0A0L6UWS1_9BASI</name>
<gene>
    <name evidence="2" type="ORF">VP01_3378g2</name>
</gene>
<feature type="region of interest" description="Disordered" evidence="1">
    <location>
        <begin position="163"/>
        <end position="210"/>
    </location>
</feature>
<accession>A0A0L6UWS1</accession>
<feature type="compositionally biased region" description="Basic and acidic residues" evidence="1">
    <location>
        <begin position="137"/>
        <end position="146"/>
    </location>
</feature>
<feature type="compositionally biased region" description="Polar residues" evidence="1">
    <location>
        <begin position="195"/>
        <end position="210"/>
    </location>
</feature>
<dbReference type="VEuPathDB" id="FungiDB:VP01_3378g2"/>
<sequence>MGQPISSSVQYTQFPTYRRSFTARPSLTHSLTDSNYCRSNQQEHHAFQSPSKRKPNLLHPSNLQRTPLKPCLSPQSPTPSSISRQSKIKDSESRLRKNLSDLESRLDVFSRTSIQPSSSLSSQLLAHPTRKSSAGAENRRPEEPMHRVDNEILSIFLNNNGGYLDDSDESDEEPDSPALHNPRFSFSRPSLSPLARNTNKQVTDSQNISSHKVRLIQKTVARQGISRRSLSLNVN</sequence>
<dbReference type="Proteomes" id="UP000037035">
    <property type="component" value="Unassembled WGS sequence"/>
</dbReference>
<feature type="compositionally biased region" description="Low complexity" evidence="1">
    <location>
        <begin position="182"/>
        <end position="194"/>
    </location>
</feature>
<comment type="caution">
    <text evidence="2">The sequence shown here is derived from an EMBL/GenBank/DDBJ whole genome shotgun (WGS) entry which is preliminary data.</text>
</comment>
<feature type="region of interest" description="Disordered" evidence="1">
    <location>
        <begin position="117"/>
        <end position="146"/>
    </location>
</feature>
<dbReference type="OrthoDB" id="2501106at2759"/>